<dbReference type="Proteomes" id="UP000824782">
    <property type="component" value="Unassembled WGS sequence"/>
</dbReference>
<sequence>MLLFLLGLVVPVLSEPFMPGVSHEWVNMFTCMYVLFLPQGSWRVEAAAPPAWDPFEVRFVLGHEGFSRLGQTPLSLKFDEEGNSPGKMSRCWARELTLYYQSGSSLGNTSCRNDKDDKKLNEGQSLKRKPGVWCRRLKPWLM</sequence>
<organism evidence="1 2">
    <name type="scientific">Engystomops pustulosus</name>
    <name type="common">Tungara frog</name>
    <name type="synonym">Physalaemus pustulosus</name>
    <dbReference type="NCBI Taxonomy" id="76066"/>
    <lineage>
        <taxon>Eukaryota</taxon>
        <taxon>Metazoa</taxon>
        <taxon>Chordata</taxon>
        <taxon>Craniata</taxon>
        <taxon>Vertebrata</taxon>
        <taxon>Euteleostomi</taxon>
        <taxon>Amphibia</taxon>
        <taxon>Batrachia</taxon>
        <taxon>Anura</taxon>
        <taxon>Neobatrachia</taxon>
        <taxon>Hyloidea</taxon>
        <taxon>Leptodactylidae</taxon>
        <taxon>Leiuperinae</taxon>
        <taxon>Engystomops</taxon>
    </lineage>
</organism>
<keyword evidence="2" id="KW-1185">Reference proteome</keyword>
<reference evidence="1" key="1">
    <citation type="thesis" date="2020" institute="ProQuest LLC" country="789 East Eisenhower Parkway, Ann Arbor, MI, USA">
        <title>Comparative Genomics and Chromosome Evolution.</title>
        <authorList>
            <person name="Mudd A.B."/>
        </authorList>
    </citation>
    <scope>NUCLEOTIDE SEQUENCE</scope>
    <source>
        <strain evidence="1">237g6f4</strain>
        <tissue evidence="1">Blood</tissue>
    </source>
</reference>
<name>A0AAV6YXC3_ENGPU</name>
<accession>A0AAV6YXC3</accession>
<gene>
    <name evidence="1" type="ORF">GDO81_020213</name>
</gene>
<evidence type="ECO:0000313" key="2">
    <source>
        <dbReference type="Proteomes" id="UP000824782"/>
    </source>
</evidence>
<proteinExistence type="predicted"/>
<dbReference type="EMBL" id="WNYA01012667">
    <property type="protein sequence ID" value="KAG8539864.1"/>
    <property type="molecule type" value="Genomic_DNA"/>
</dbReference>
<protein>
    <submittedName>
        <fullName evidence="1">Uncharacterized protein</fullName>
    </submittedName>
</protein>
<evidence type="ECO:0000313" key="1">
    <source>
        <dbReference type="EMBL" id="KAG8539864.1"/>
    </source>
</evidence>
<comment type="caution">
    <text evidence="1">The sequence shown here is derived from an EMBL/GenBank/DDBJ whole genome shotgun (WGS) entry which is preliminary data.</text>
</comment>
<dbReference type="AlphaFoldDB" id="A0AAV6YXC3"/>